<evidence type="ECO:0000313" key="2">
    <source>
        <dbReference type="Proteomes" id="UP000696573"/>
    </source>
</evidence>
<keyword evidence="2" id="KW-1185">Reference proteome</keyword>
<reference evidence="1" key="1">
    <citation type="submission" date="2021-10" db="EMBL/GenBank/DDBJ databases">
        <authorList>
            <person name="Piombo E."/>
        </authorList>
    </citation>
    <scope>NUCLEOTIDE SEQUENCE</scope>
</reference>
<name>A0A9N9VLB6_9HYPO</name>
<comment type="caution">
    <text evidence="1">The sequence shown here is derived from an EMBL/GenBank/DDBJ whole genome shotgun (WGS) entry which is preliminary data.</text>
</comment>
<dbReference type="OrthoDB" id="59675at2759"/>
<dbReference type="Proteomes" id="UP000696573">
    <property type="component" value="Unassembled WGS sequence"/>
</dbReference>
<organism evidence="1 2">
    <name type="scientific">Clonostachys rhizophaga</name>
    <dbReference type="NCBI Taxonomy" id="160324"/>
    <lineage>
        <taxon>Eukaryota</taxon>
        <taxon>Fungi</taxon>
        <taxon>Dikarya</taxon>
        <taxon>Ascomycota</taxon>
        <taxon>Pezizomycotina</taxon>
        <taxon>Sordariomycetes</taxon>
        <taxon>Hypocreomycetidae</taxon>
        <taxon>Hypocreales</taxon>
        <taxon>Bionectriaceae</taxon>
        <taxon>Clonostachys</taxon>
    </lineage>
</organism>
<proteinExistence type="predicted"/>
<dbReference type="AlphaFoldDB" id="A0A9N9VLB6"/>
<evidence type="ECO:0000313" key="1">
    <source>
        <dbReference type="EMBL" id="CAH0028412.1"/>
    </source>
</evidence>
<evidence type="ECO:0008006" key="3">
    <source>
        <dbReference type="Google" id="ProtNLM"/>
    </source>
</evidence>
<dbReference type="EMBL" id="CABFNQ020000732">
    <property type="protein sequence ID" value="CAH0028412.1"/>
    <property type="molecule type" value="Genomic_DNA"/>
</dbReference>
<protein>
    <recommendedName>
        <fullName evidence="3">F-box domain-containing protein</fullName>
    </recommendedName>
</protein>
<gene>
    <name evidence="1" type="ORF">CRHIZ90672A_00010657</name>
</gene>
<accession>A0A9N9VLB6</accession>
<sequence>MPALHRLPKELILQILRYLPLRTLEVVAHSHNHALTDMCLVLLQPVFRSRRALKRLKKQFELVVHEDLPQAMMDGLLSSSGREILALPPHAHLKQPPYPRNLDYLDLSGDLHWLQPPCPSIAKHMARYNRGCGVHEAAVADLTASAERVCVRLPDPFLKFIEDIDRRDYVVKTDASRLEMTRGGLRKVPKSMDGGVGGYIIAFLAGMQYRIHLYLEPGEDGGYGLLEERSGFCEFCDSDDERKAAACPRKNRGVTQEDRDEAKSLGLEMMNFNPCIDLALLGTDFEAWLATRYYEKWLWFVGMKKSLASPALKEYVRQNMVA</sequence>